<sequence>MAKDIFKKDLYAVIGVPEEATEKEILTGYRKRALKCHPDKNPDNPKAAEHFHELSQALEILTDPAARSAYDQSLKAKKVAAARTKVLDSKRKKFKEDLEARERAAFEQSQAAAEVVAEKRLRVEIDRLRKEGSKLLEQEQKRLIEEIKRSRIQLDHQTNSSKNTCTSDPPRIKLKWKAQKSDKTNGGYTCDNLKNILGCYGHINTLLISSSRNGSAVVEFDEVSTDILDEVGHSENPFTIVWLSGKPSENSTLRSAAPVNTNNPDHIKLFDSADSKSFPKFDSEHISVNFGAEQSSFGGESDRDFESLVLMRMRQAEERKKLMEQIMREDAE</sequence>
<dbReference type="PANTHER" id="PTHR44313">
    <property type="entry name" value="DNAJ HOMOLOG SUBFAMILY C MEMBER 17"/>
    <property type="match status" value="1"/>
</dbReference>
<dbReference type="InterPro" id="IPR036869">
    <property type="entry name" value="J_dom_sf"/>
</dbReference>
<dbReference type="Gene3D" id="3.30.70.330">
    <property type="match status" value="1"/>
</dbReference>
<dbReference type="AlphaFoldDB" id="A0AAV2I4M9"/>
<dbReference type="EMBL" id="CAXITT010000443">
    <property type="protein sequence ID" value="CAL1541621.1"/>
    <property type="molecule type" value="Genomic_DNA"/>
</dbReference>
<keyword evidence="5" id="KW-0539">Nucleus</keyword>
<keyword evidence="3" id="KW-0963">Cytoplasm</keyword>
<evidence type="ECO:0000256" key="7">
    <source>
        <dbReference type="ARBA" id="ARBA00074360"/>
    </source>
</evidence>
<comment type="function">
    <text evidence="6">May negatively affect PAX8-induced thyroglobulin/TG transcription.</text>
</comment>
<reference evidence="10 11" key="1">
    <citation type="submission" date="2024-04" db="EMBL/GenBank/DDBJ databases">
        <authorList>
            <consortium name="Genoscope - CEA"/>
            <person name="William W."/>
        </authorList>
    </citation>
    <scope>NUCLEOTIDE SEQUENCE [LARGE SCALE GENOMIC DNA]</scope>
</reference>
<dbReference type="CDD" id="cd06257">
    <property type="entry name" value="DnaJ"/>
    <property type="match status" value="1"/>
</dbReference>
<dbReference type="InterPro" id="IPR034254">
    <property type="entry name" value="DNAJC17_RRM"/>
</dbReference>
<organism evidence="10 11">
    <name type="scientific">Lymnaea stagnalis</name>
    <name type="common">Great pond snail</name>
    <name type="synonym">Helix stagnalis</name>
    <dbReference type="NCBI Taxonomy" id="6523"/>
    <lineage>
        <taxon>Eukaryota</taxon>
        <taxon>Metazoa</taxon>
        <taxon>Spiralia</taxon>
        <taxon>Lophotrochozoa</taxon>
        <taxon>Mollusca</taxon>
        <taxon>Gastropoda</taxon>
        <taxon>Heterobranchia</taxon>
        <taxon>Euthyneura</taxon>
        <taxon>Panpulmonata</taxon>
        <taxon>Hygrophila</taxon>
        <taxon>Lymnaeoidea</taxon>
        <taxon>Lymnaeidae</taxon>
        <taxon>Lymnaea</taxon>
    </lineage>
</organism>
<dbReference type="InterPro" id="IPR012677">
    <property type="entry name" value="Nucleotide-bd_a/b_plait_sf"/>
</dbReference>
<dbReference type="PRINTS" id="PR00625">
    <property type="entry name" value="JDOMAIN"/>
</dbReference>
<feature type="coiled-coil region" evidence="8">
    <location>
        <begin position="118"/>
        <end position="153"/>
    </location>
</feature>
<dbReference type="Gene3D" id="1.10.287.110">
    <property type="entry name" value="DnaJ domain"/>
    <property type="match status" value="1"/>
</dbReference>
<dbReference type="CDD" id="cd12429">
    <property type="entry name" value="RRM_DNAJC17"/>
    <property type="match status" value="1"/>
</dbReference>
<evidence type="ECO:0000256" key="5">
    <source>
        <dbReference type="ARBA" id="ARBA00023242"/>
    </source>
</evidence>
<protein>
    <recommendedName>
        <fullName evidence="7">DnaJ homolog subfamily C member 17</fullName>
    </recommendedName>
</protein>
<dbReference type="InterPro" id="IPR052094">
    <property type="entry name" value="Pre-mRNA-splicing_ERAD"/>
</dbReference>
<keyword evidence="11" id="KW-1185">Reference proteome</keyword>
<comment type="subcellular location">
    <subcellularLocation>
        <location evidence="2">Cytoplasm</location>
    </subcellularLocation>
    <subcellularLocation>
        <location evidence="1">Nucleus</location>
    </subcellularLocation>
</comment>
<evidence type="ECO:0000313" key="11">
    <source>
        <dbReference type="Proteomes" id="UP001497497"/>
    </source>
</evidence>
<dbReference type="SUPFAM" id="SSF46565">
    <property type="entry name" value="Chaperone J-domain"/>
    <property type="match status" value="1"/>
</dbReference>
<evidence type="ECO:0000256" key="2">
    <source>
        <dbReference type="ARBA" id="ARBA00004496"/>
    </source>
</evidence>
<dbReference type="GO" id="GO:0000390">
    <property type="term" value="P:spliceosomal complex disassembly"/>
    <property type="evidence" value="ECO:0007669"/>
    <property type="project" value="TreeGrafter"/>
</dbReference>
<dbReference type="Pfam" id="PF00226">
    <property type="entry name" value="DnaJ"/>
    <property type="match status" value="1"/>
</dbReference>
<proteinExistence type="predicted"/>
<name>A0AAV2I4M9_LYMST</name>
<dbReference type="SMART" id="SM00271">
    <property type="entry name" value="DnaJ"/>
    <property type="match status" value="1"/>
</dbReference>
<evidence type="ECO:0000256" key="3">
    <source>
        <dbReference type="ARBA" id="ARBA00022490"/>
    </source>
</evidence>
<evidence type="ECO:0000313" key="10">
    <source>
        <dbReference type="EMBL" id="CAL1541621.1"/>
    </source>
</evidence>
<dbReference type="GO" id="GO:0005681">
    <property type="term" value="C:spliceosomal complex"/>
    <property type="evidence" value="ECO:0007669"/>
    <property type="project" value="TreeGrafter"/>
</dbReference>
<evidence type="ECO:0000256" key="6">
    <source>
        <dbReference type="ARBA" id="ARBA00053783"/>
    </source>
</evidence>
<dbReference type="GO" id="GO:0005737">
    <property type="term" value="C:cytoplasm"/>
    <property type="evidence" value="ECO:0007669"/>
    <property type="project" value="UniProtKB-SubCell"/>
</dbReference>
<comment type="caution">
    <text evidence="10">The sequence shown here is derived from an EMBL/GenBank/DDBJ whole genome shotgun (WGS) entry which is preliminary data.</text>
</comment>
<evidence type="ECO:0000256" key="4">
    <source>
        <dbReference type="ARBA" id="ARBA00023186"/>
    </source>
</evidence>
<feature type="domain" description="J" evidence="9">
    <location>
        <begin position="9"/>
        <end position="74"/>
    </location>
</feature>
<dbReference type="FunFam" id="1.10.287.110:FF:000059">
    <property type="entry name" value="dnaJ homolog subfamily C member 17"/>
    <property type="match status" value="1"/>
</dbReference>
<evidence type="ECO:0000259" key="9">
    <source>
        <dbReference type="PROSITE" id="PS50076"/>
    </source>
</evidence>
<evidence type="ECO:0000256" key="1">
    <source>
        <dbReference type="ARBA" id="ARBA00004123"/>
    </source>
</evidence>
<keyword evidence="4" id="KW-0143">Chaperone</keyword>
<dbReference type="PANTHER" id="PTHR44313:SF1">
    <property type="entry name" value="DNAJ HOMOLOG SUBFAMILY C MEMBER 17"/>
    <property type="match status" value="1"/>
</dbReference>
<gene>
    <name evidence="10" type="ORF">GSLYS_00015227001</name>
</gene>
<keyword evidence="8" id="KW-0175">Coiled coil</keyword>
<dbReference type="PROSITE" id="PS50076">
    <property type="entry name" value="DNAJ_2"/>
    <property type="match status" value="1"/>
</dbReference>
<evidence type="ECO:0000256" key="8">
    <source>
        <dbReference type="SAM" id="Coils"/>
    </source>
</evidence>
<accession>A0AAV2I4M9</accession>
<dbReference type="InterPro" id="IPR001623">
    <property type="entry name" value="DnaJ_domain"/>
</dbReference>
<dbReference type="Proteomes" id="UP001497497">
    <property type="component" value="Unassembled WGS sequence"/>
</dbReference>